<organism evidence="1 3">
    <name type="scientific">Alkalithermobacter thermoalcaliphilus JW-YL-7 = DSM 7308</name>
    <dbReference type="NCBI Taxonomy" id="1121328"/>
    <lineage>
        <taxon>Bacteria</taxon>
        <taxon>Bacillati</taxon>
        <taxon>Bacillota</taxon>
        <taxon>Clostridia</taxon>
        <taxon>Peptostreptococcales</taxon>
        <taxon>Tepidibacteraceae</taxon>
        <taxon>Alkalithermobacter</taxon>
    </lineage>
</organism>
<dbReference type="Pfam" id="PF10117">
    <property type="entry name" value="McrBC"/>
    <property type="match status" value="1"/>
</dbReference>
<evidence type="ECO:0000313" key="4">
    <source>
        <dbReference type="Proteomes" id="UP000323392"/>
    </source>
</evidence>
<dbReference type="Proteomes" id="UP000092605">
    <property type="component" value="Unassembled WGS sequence"/>
</dbReference>
<keyword evidence="4" id="KW-1185">Reference proteome</keyword>
<dbReference type="EMBL" id="LSFY01000001">
    <property type="protein sequence ID" value="KXZ39199.1"/>
    <property type="molecule type" value="Genomic_DNA"/>
</dbReference>
<reference evidence="2 4" key="2">
    <citation type="submission" date="2016-11" db="EMBL/GenBank/DDBJ databases">
        <authorList>
            <person name="Varghese N."/>
            <person name="Submissions S."/>
        </authorList>
    </citation>
    <scope>NUCLEOTIDE SEQUENCE [LARGE SCALE GENOMIC DNA]</scope>
    <source>
        <strain evidence="2 4">DSM 7308</strain>
    </source>
</reference>
<dbReference type="PANTHER" id="PTHR38733">
    <property type="entry name" value="PROTEIN MCRC"/>
    <property type="match status" value="1"/>
</dbReference>
<evidence type="ECO:0000313" key="3">
    <source>
        <dbReference type="Proteomes" id="UP000092605"/>
    </source>
</evidence>
<dbReference type="NCBIfam" id="NF007277">
    <property type="entry name" value="PRK09736.1"/>
    <property type="match status" value="1"/>
</dbReference>
<dbReference type="InterPro" id="IPR014407">
    <property type="entry name" value="McrC_bac"/>
</dbReference>
<comment type="caution">
    <text evidence="1">The sequence shown here is derived from an EMBL/GenBank/DDBJ whole genome shotgun (WGS) entry which is preliminary data.</text>
</comment>
<sequence length="344" mass="40028">MIRIQNIYYMLAYAFHVLNEEGYKQVATEDFEYTSDLFAAILSKGIASQIKRGLSREYISKTEAVISPAGKINVSASIVQNSMLKKKLVCDYDEFTENSCLNKILKTTAMLLIRCPEVSTQHKKALRKTMLYFSNVDEINPRRIQWSSIRYHRNNATYKMLLNICYLVIEGMLMTEQDGSRKLARYVDDQHMHRLYEKFVLEYYRRHYPQFNASSTIIDWDVDGGEIEYLPTMKSDITLRYRGKTLIIDTKYYEKTMQINSLFNSQTIHSHNLYQIFTYVKNMDLARSGNISGLLLYAKTDEDIVPDNDYIIGGNRISVKTLDLNTDFSNISKQLNAIVEKMLL</sequence>
<proteinExistence type="predicted"/>
<name>A0A150FNH8_CLOPD</name>
<dbReference type="Proteomes" id="UP000323392">
    <property type="component" value="Unassembled WGS sequence"/>
</dbReference>
<dbReference type="GO" id="GO:0009307">
    <property type="term" value="P:DNA restriction-modification system"/>
    <property type="evidence" value="ECO:0007669"/>
    <property type="project" value="InterPro"/>
</dbReference>
<dbReference type="PANTHER" id="PTHR38733:SF1">
    <property type="entry name" value="TYPE IV METHYL-DIRECTED RESTRICTION ENZYME ECOKMCRBC"/>
    <property type="match status" value="1"/>
</dbReference>
<dbReference type="STRING" id="1121328.JWYL7_0274"/>
<dbReference type="InterPro" id="IPR019292">
    <property type="entry name" value="McrC"/>
</dbReference>
<accession>A0A150FNH8</accession>
<evidence type="ECO:0000313" key="2">
    <source>
        <dbReference type="EMBL" id="SHL32825.1"/>
    </source>
</evidence>
<dbReference type="PATRIC" id="fig|1121328.3.peg.273"/>
<dbReference type="AlphaFoldDB" id="A0A150FNH8"/>
<protein>
    <submittedName>
        <fullName evidence="1">5-methylcytosine restriction system component-like protein</fullName>
    </submittedName>
    <submittedName>
        <fullName evidence="2">5-methylcytosine-specific restriction enzyme subunit McrC</fullName>
    </submittedName>
</protein>
<dbReference type="REBASE" id="150155">
    <property type="entry name" value="CpaYL7McrBCP"/>
</dbReference>
<reference evidence="1 3" key="1">
    <citation type="submission" date="2016-02" db="EMBL/GenBank/DDBJ databases">
        <title>Draft genome sequence for Clostridium paradoxum JW-YL-7.</title>
        <authorList>
            <person name="Utturkar S.M."/>
            <person name="Lancaster A."/>
            <person name="Poole F.L."/>
            <person name="Adams M.W."/>
            <person name="Brown S.D."/>
        </authorList>
    </citation>
    <scope>NUCLEOTIDE SEQUENCE [LARGE SCALE GENOMIC DNA]</scope>
    <source>
        <strain evidence="1 3">JW-YL-7</strain>
    </source>
</reference>
<dbReference type="RefSeq" id="WP_066067942.1">
    <property type="nucleotide sequence ID" value="NZ_FRBG01000023.1"/>
</dbReference>
<dbReference type="EMBL" id="FRBG01000023">
    <property type="protein sequence ID" value="SHL32825.1"/>
    <property type="molecule type" value="Genomic_DNA"/>
</dbReference>
<dbReference type="PIRSF" id="PIRSF003109">
    <property type="entry name" value="McrC"/>
    <property type="match status" value="1"/>
</dbReference>
<dbReference type="OrthoDB" id="9786961at2"/>
<evidence type="ECO:0000313" key="1">
    <source>
        <dbReference type="EMBL" id="KXZ39199.1"/>
    </source>
</evidence>
<gene>
    <name evidence="1" type="ORF">JWYL7_0274</name>
    <name evidence="2" type="ORF">SAMN05661008_01883</name>
</gene>